<feature type="transmembrane region" description="Helical" evidence="1">
    <location>
        <begin position="12"/>
        <end position="37"/>
    </location>
</feature>
<keyword evidence="1" id="KW-0812">Transmembrane</keyword>
<feature type="transmembrane region" description="Helical" evidence="1">
    <location>
        <begin position="49"/>
        <end position="74"/>
    </location>
</feature>
<organism evidence="2 3">
    <name type="scientific">Pontiella agarivorans</name>
    <dbReference type="NCBI Taxonomy" id="3038953"/>
    <lineage>
        <taxon>Bacteria</taxon>
        <taxon>Pseudomonadati</taxon>
        <taxon>Kiritimatiellota</taxon>
        <taxon>Kiritimatiellia</taxon>
        <taxon>Kiritimatiellales</taxon>
        <taxon>Pontiellaceae</taxon>
        <taxon>Pontiella</taxon>
    </lineage>
</organism>
<keyword evidence="3" id="KW-1185">Reference proteome</keyword>
<evidence type="ECO:0000256" key="1">
    <source>
        <dbReference type="SAM" id="Phobius"/>
    </source>
</evidence>
<keyword evidence="1" id="KW-0472">Membrane</keyword>
<protein>
    <recommendedName>
        <fullName evidence="4">Cardiolipin synthase N-terminal domain-containing protein</fullName>
    </recommendedName>
</protein>
<dbReference type="EMBL" id="JARVCO010000002">
    <property type="protein sequence ID" value="MDZ8117495.1"/>
    <property type="molecule type" value="Genomic_DNA"/>
</dbReference>
<dbReference type="Proteomes" id="UP001290861">
    <property type="component" value="Unassembled WGS sequence"/>
</dbReference>
<evidence type="ECO:0000313" key="2">
    <source>
        <dbReference type="EMBL" id="MDZ8117495.1"/>
    </source>
</evidence>
<dbReference type="RefSeq" id="WP_322607296.1">
    <property type="nucleotide sequence ID" value="NZ_JARVCO010000002.1"/>
</dbReference>
<comment type="caution">
    <text evidence="2">The sequence shown here is derived from an EMBL/GenBank/DDBJ whole genome shotgun (WGS) entry which is preliminary data.</text>
</comment>
<sequence length="75" mass="8384">MSTYDERPMTTGSWFLTLLILSIPVVNVICLIIWACGAGNRSRVTYCRATILWVLLAGFLYFIFFVLLAAGSAVY</sequence>
<evidence type="ECO:0008006" key="4">
    <source>
        <dbReference type="Google" id="ProtNLM"/>
    </source>
</evidence>
<keyword evidence="1" id="KW-1133">Transmembrane helix</keyword>
<name>A0ABU5MTH5_9BACT</name>
<proteinExistence type="predicted"/>
<reference evidence="2 3" key="1">
    <citation type="journal article" date="2024" name="Appl. Environ. Microbiol.">
        <title>Pontiella agarivorans sp. nov., a novel marine anaerobic bacterium capable of degrading macroalgal polysaccharides and fixing nitrogen.</title>
        <authorList>
            <person name="Liu N."/>
            <person name="Kivenson V."/>
            <person name="Peng X."/>
            <person name="Cui Z."/>
            <person name="Lankiewicz T.S."/>
            <person name="Gosselin K.M."/>
            <person name="English C.J."/>
            <person name="Blair E.M."/>
            <person name="O'Malley M.A."/>
            <person name="Valentine D.L."/>
        </authorList>
    </citation>
    <scope>NUCLEOTIDE SEQUENCE [LARGE SCALE GENOMIC DNA]</scope>
    <source>
        <strain evidence="2 3">NLcol2</strain>
    </source>
</reference>
<evidence type="ECO:0000313" key="3">
    <source>
        <dbReference type="Proteomes" id="UP001290861"/>
    </source>
</evidence>
<accession>A0ABU5MTH5</accession>
<gene>
    <name evidence="2" type="ORF">P9H32_02570</name>
</gene>